<reference evidence="1" key="1">
    <citation type="submission" date="2022-08" db="EMBL/GenBank/DDBJ databases">
        <authorList>
            <person name="Kallberg Y."/>
            <person name="Tangrot J."/>
            <person name="Rosling A."/>
        </authorList>
    </citation>
    <scope>NUCLEOTIDE SEQUENCE</scope>
    <source>
        <strain evidence="1">Wild A</strain>
    </source>
</reference>
<evidence type="ECO:0000313" key="1">
    <source>
        <dbReference type="EMBL" id="CAI2183353.1"/>
    </source>
</evidence>
<sequence length="146" mass="17040">MSEINSKAVLQGFEKFFETLSIEERNNLLRKLTNEFEQFCSCDDPKLYKFPNLYDLVKSNIYFIVIHQQQVEGLFNKIDLKTHPNMSPTVKQSKLHLSSGKIAKENLNNGLKDIRKQRTKPRKTPLQEVQFRPNTASTLLKQILDK</sequence>
<proteinExistence type="predicted"/>
<dbReference type="Proteomes" id="UP001153678">
    <property type="component" value="Unassembled WGS sequence"/>
</dbReference>
<keyword evidence="2" id="KW-1185">Reference proteome</keyword>
<dbReference type="AlphaFoldDB" id="A0A9W4SWL8"/>
<accession>A0A9W4SWL8</accession>
<evidence type="ECO:0000313" key="2">
    <source>
        <dbReference type="Proteomes" id="UP001153678"/>
    </source>
</evidence>
<gene>
    <name evidence="1" type="ORF">FWILDA_LOCUS11036</name>
</gene>
<name>A0A9W4SWL8_9GLOM</name>
<dbReference type="OrthoDB" id="2419789at2759"/>
<protein>
    <submittedName>
        <fullName evidence="1">18487_t:CDS:1</fullName>
    </submittedName>
</protein>
<comment type="caution">
    <text evidence="1">The sequence shown here is derived from an EMBL/GenBank/DDBJ whole genome shotgun (WGS) entry which is preliminary data.</text>
</comment>
<dbReference type="EMBL" id="CAMKVN010003000">
    <property type="protein sequence ID" value="CAI2183353.1"/>
    <property type="molecule type" value="Genomic_DNA"/>
</dbReference>
<organism evidence="1 2">
    <name type="scientific">Funneliformis geosporum</name>
    <dbReference type="NCBI Taxonomy" id="1117311"/>
    <lineage>
        <taxon>Eukaryota</taxon>
        <taxon>Fungi</taxon>
        <taxon>Fungi incertae sedis</taxon>
        <taxon>Mucoromycota</taxon>
        <taxon>Glomeromycotina</taxon>
        <taxon>Glomeromycetes</taxon>
        <taxon>Glomerales</taxon>
        <taxon>Glomeraceae</taxon>
        <taxon>Funneliformis</taxon>
    </lineage>
</organism>